<protein>
    <submittedName>
        <fullName evidence="1">Uncharacterized protein</fullName>
    </submittedName>
</protein>
<dbReference type="AlphaFoldDB" id="A0A0G1XZJ9"/>
<reference evidence="1 2" key="1">
    <citation type="journal article" date="2015" name="Nature">
        <title>rRNA introns, odd ribosomes, and small enigmatic genomes across a large radiation of phyla.</title>
        <authorList>
            <person name="Brown C.T."/>
            <person name="Hug L.A."/>
            <person name="Thomas B.C."/>
            <person name="Sharon I."/>
            <person name="Castelle C.J."/>
            <person name="Singh A."/>
            <person name="Wilkins M.J."/>
            <person name="Williams K.H."/>
            <person name="Banfield J.F."/>
        </authorList>
    </citation>
    <scope>NUCLEOTIDE SEQUENCE [LARGE SCALE GENOMIC DNA]</scope>
</reference>
<proteinExistence type="predicted"/>
<organism evidence="1 2">
    <name type="scientific">Candidatus Kaiserbacteria bacterium GW2011_GWA2_49_19</name>
    <dbReference type="NCBI Taxonomy" id="1618669"/>
    <lineage>
        <taxon>Bacteria</taxon>
        <taxon>Candidatus Kaiseribacteriota</taxon>
    </lineage>
</organism>
<gene>
    <name evidence="1" type="ORF">UY44_C0018G0002</name>
</gene>
<accession>A0A0G1XZJ9</accession>
<dbReference type="Proteomes" id="UP000033965">
    <property type="component" value="Unassembled WGS sequence"/>
</dbReference>
<name>A0A0G1XZJ9_9BACT</name>
<dbReference type="EMBL" id="LCPZ01000018">
    <property type="protein sequence ID" value="KKW08092.1"/>
    <property type="molecule type" value="Genomic_DNA"/>
</dbReference>
<comment type="caution">
    <text evidence="1">The sequence shown here is derived from an EMBL/GenBank/DDBJ whole genome shotgun (WGS) entry which is preliminary data.</text>
</comment>
<evidence type="ECO:0000313" key="1">
    <source>
        <dbReference type="EMBL" id="KKW08092.1"/>
    </source>
</evidence>
<evidence type="ECO:0000313" key="2">
    <source>
        <dbReference type="Proteomes" id="UP000033965"/>
    </source>
</evidence>
<sequence>MLKTKFLTAIAIIMLSGSTLLLAISYDTAQRELESARAVLASQRTGTKSLRFLQMFIKDVIKADSEVNFETRLRLENNVRELGDEQVLVAWQNFVNSKNEAAAQEHVKNLLELLVAKVEAGH</sequence>